<dbReference type="Pfam" id="PF00887">
    <property type="entry name" value="ACBP"/>
    <property type="match status" value="1"/>
</dbReference>
<dbReference type="Proteomes" id="UP000694553">
    <property type="component" value="Unassembled WGS sequence"/>
</dbReference>
<dbReference type="PROSITE" id="PS51228">
    <property type="entry name" value="ACB_2"/>
    <property type="match status" value="1"/>
</dbReference>
<protein>
    <recommendedName>
        <fullName evidence="8">Acyl-CoA-binding protein</fullName>
    </recommendedName>
</protein>
<evidence type="ECO:0000256" key="7">
    <source>
        <dbReference type="ARBA" id="ARBA00023121"/>
    </source>
</evidence>
<sequence>MSCAAFQKAAEEVKQLKSQPADQEMLDIYSHYKQATVGDVNTERPGMLDFKGKAKWDAWSALKGMSKEDAMKAYIAKVEELKGKYGI</sequence>
<evidence type="ECO:0000313" key="11">
    <source>
        <dbReference type="Proteomes" id="UP000694553"/>
    </source>
</evidence>
<accession>A0A8C3DGW8</accession>
<feature type="domain" description="ACB" evidence="9">
    <location>
        <begin position="1"/>
        <end position="87"/>
    </location>
</feature>
<dbReference type="PANTHER" id="PTHR23310">
    <property type="entry name" value="ACYL-COA-BINDING PROTEIN, ACBP"/>
    <property type="match status" value="1"/>
</dbReference>
<evidence type="ECO:0000259" key="9">
    <source>
        <dbReference type="PROSITE" id="PS51228"/>
    </source>
</evidence>
<dbReference type="PANTHER" id="PTHR23310:SF54">
    <property type="entry name" value="ACYL-COA-BINDING PROTEIN"/>
    <property type="match status" value="1"/>
</dbReference>
<keyword evidence="7" id="KW-0446">Lipid-binding</keyword>
<dbReference type="InterPro" id="IPR022408">
    <property type="entry name" value="Acyl-CoA-binding_prot_CS"/>
</dbReference>
<comment type="subcellular location">
    <subcellularLocation>
        <location evidence="1">Endoplasmic reticulum</location>
    </subcellularLocation>
    <subcellularLocation>
        <location evidence="2">Golgi apparatus</location>
    </subcellularLocation>
</comment>
<dbReference type="GO" id="GO:0006631">
    <property type="term" value="P:fatty acid metabolic process"/>
    <property type="evidence" value="ECO:0007669"/>
    <property type="project" value="TreeGrafter"/>
</dbReference>
<reference evidence="10" key="2">
    <citation type="submission" date="2025-08" db="UniProtKB">
        <authorList>
            <consortium name="Ensembl"/>
        </authorList>
    </citation>
    <scope>IDENTIFICATION</scope>
</reference>
<evidence type="ECO:0000256" key="4">
    <source>
        <dbReference type="ARBA" id="ARBA00022448"/>
    </source>
</evidence>
<dbReference type="FunFam" id="1.20.80.10:FF:000010">
    <property type="entry name" value="Acyl-CoA-binding domain-containing protein 5"/>
    <property type="match status" value="1"/>
</dbReference>
<evidence type="ECO:0000256" key="8">
    <source>
        <dbReference type="ARBA" id="ARBA00039735"/>
    </source>
</evidence>
<evidence type="ECO:0000256" key="5">
    <source>
        <dbReference type="ARBA" id="ARBA00022824"/>
    </source>
</evidence>
<dbReference type="PRINTS" id="PR00689">
    <property type="entry name" value="ACOABINDINGP"/>
</dbReference>
<dbReference type="InterPro" id="IPR035984">
    <property type="entry name" value="Acyl-CoA-binding_sf"/>
</dbReference>
<name>A0A8C3DGW8_CORMO</name>
<keyword evidence="5" id="KW-0256">Endoplasmic reticulum</keyword>
<keyword evidence="11" id="KW-1185">Reference proteome</keyword>
<dbReference type="AlphaFoldDB" id="A0A8C3DGW8"/>
<comment type="similarity">
    <text evidence="3">Belongs to the ACBP family.</text>
</comment>
<evidence type="ECO:0000256" key="6">
    <source>
        <dbReference type="ARBA" id="ARBA00023034"/>
    </source>
</evidence>
<reference evidence="10" key="3">
    <citation type="submission" date="2025-09" db="UniProtKB">
        <authorList>
            <consortium name="Ensembl"/>
        </authorList>
    </citation>
    <scope>IDENTIFICATION</scope>
</reference>
<dbReference type="GO" id="GO:0005783">
    <property type="term" value="C:endoplasmic reticulum"/>
    <property type="evidence" value="ECO:0007669"/>
    <property type="project" value="UniProtKB-SubCell"/>
</dbReference>
<dbReference type="Gene3D" id="1.20.80.10">
    <property type="match status" value="1"/>
</dbReference>
<dbReference type="Ensembl" id="ENSCMUT00000007298.2">
    <property type="protein sequence ID" value="ENSCMUP00000006766.1"/>
    <property type="gene ID" value="ENSCMUG00000004485.2"/>
</dbReference>
<proteinExistence type="inferred from homology"/>
<dbReference type="InterPro" id="IPR014352">
    <property type="entry name" value="FERM/acyl-CoA-bd_prot_sf"/>
</dbReference>
<keyword evidence="4" id="KW-0813">Transport</keyword>
<evidence type="ECO:0000313" key="10">
    <source>
        <dbReference type="Ensembl" id="ENSCMUP00000006766.1"/>
    </source>
</evidence>
<dbReference type="PROSITE" id="PS00880">
    <property type="entry name" value="ACB_1"/>
    <property type="match status" value="1"/>
</dbReference>
<dbReference type="GO" id="GO:0005794">
    <property type="term" value="C:Golgi apparatus"/>
    <property type="evidence" value="ECO:0007669"/>
    <property type="project" value="UniProtKB-SubCell"/>
</dbReference>
<organism evidence="10 11">
    <name type="scientific">Corvus moneduloides</name>
    <name type="common">New Caledonian crow</name>
    <dbReference type="NCBI Taxonomy" id="1196302"/>
    <lineage>
        <taxon>Eukaryota</taxon>
        <taxon>Metazoa</taxon>
        <taxon>Chordata</taxon>
        <taxon>Craniata</taxon>
        <taxon>Vertebrata</taxon>
        <taxon>Euteleostomi</taxon>
        <taxon>Archelosauria</taxon>
        <taxon>Archosauria</taxon>
        <taxon>Dinosauria</taxon>
        <taxon>Saurischia</taxon>
        <taxon>Theropoda</taxon>
        <taxon>Coelurosauria</taxon>
        <taxon>Aves</taxon>
        <taxon>Neognathae</taxon>
        <taxon>Neoaves</taxon>
        <taxon>Telluraves</taxon>
        <taxon>Australaves</taxon>
        <taxon>Passeriformes</taxon>
        <taxon>Corvoidea</taxon>
        <taxon>Corvidae</taxon>
        <taxon>Corvus</taxon>
    </lineage>
</organism>
<evidence type="ECO:0000256" key="1">
    <source>
        <dbReference type="ARBA" id="ARBA00004240"/>
    </source>
</evidence>
<keyword evidence="6" id="KW-0333">Golgi apparatus</keyword>
<dbReference type="GO" id="GO:0000062">
    <property type="term" value="F:fatty-acyl-CoA binding"/>
    <property type="evidence" value="ECO:0007669"/>
    <property type="project" value="InterPro"/>
</dbReference>
<dbReference type="CDD" id="cd00435">
    <property type="entry name" value="ACBP"/>
    <property type="match status" value="1"/>
</dbReference>
<dbReference type="OMA" id="RYKFEAW"/>
<dbReference type="InterPro" id="IPR000582">
    <property type="entry name" value="Acyl-CoA-binding_protein"/>
</dbReference>
<dbReference type="SUPFAM" id="SSF47027">
    <property type="entry name" value="Acyl-CoA binding protein"/>
    <property type="match status" value="1"/>
</dbReference>
<reference evidence="11" key="1">
    <citation type="submission" date="2019-10" db="EMBL/GenBank/DDBJ databases">
        <title>Corvus moneduloides (New Caledonian crow) genome, bCorMon1, primary haplotype.</title>
        <authorList>
            <person name="Rutz C."/>
            <person name="Fungtammasan C."/>
            <person name="Mountcastle J."/>
            <person name="Formenti G."/>
            <person name="Chow W."/>
            <person name="Howe K."/>
            <person name="Steele M.P."/>
            <person name="Fernandes J."/>
            <person name="Gilbert M.T.P."/>
            <person name="Fedrigo O."/>
            <person name="Jarvis E.D."/>
            <person name="Gemmell N."/>
        </authorList>
    </citation>
    <scope>NUCLEOTIDE SEQUENCE [LARGE SCALE GENOMIC DNA]</scope>
</reference>
<evidence type="ECO:0000256" key="3">
    <source>
        <dbReference type="ARBA" id="ARBA00005567"/>
    </source>
</evidence>
<evidence type="ECO:0000256" key="2">
    <source>
        <dbReference type="ARBA" id="ARBA00004555"/>
    </source>
</evidence>